<keyword evidence="6" id="KW-0408">Iron</keyword>
<name>H2KWM5_ORYSJ</name>
<keyword evidence="5" id="KW-0560">Oxidoreductase</keyword>
<dbReference type="GO" id="GO:0046872">
    <property type="term" value="F:metal ion binding"/>
    <property type="evidence" value="ECO:0007669"/>
    <property type="project" value="UniProtKB-KW"/>
</dbReference>
<protein>
    <recommendedName>
        <fullName evidence="3">cysteine dioxygenase</fullName>
        <ecNumber evidence="3">1.13.11.20</ecNumber>
    </recommendedName>
</protein>
<reference evidence="11" key="3">
    <citation type="submission" date="2006-01" db="EMBL/GenBank/DDBJ databases">
        <authorList>
            <person name="Buell R."/>
        </authorList>
    </citation>
    <scope>NUCLEOTIDE SEQUENCE</scope>
</reference>
<evidence type="ECO:0000256" key="2">
    <source>
        <dbReference type="ARBA" id="ARBA00006622"/>
    </source>
</evidence>
<keyword evidence="4" id="KW-0479">Metal-binding</keyword>
<evidence type="ECO:0000256" key="4">
    <source>
        <dbReference type="ARBA" id="ARBA00022723"/>
    </source>
</evidence>
<evidence type="ECO:0000259" key="10">
    <source>
        <dbReference type="Pfam" id="PF07197"/>
    </source>
</evidence>
<dbReference type="Pfam" id="PF03578">
    <property type="entry name" value="HGWP"/>
    <property type="match status" value="5"/>
</dbReference>
<feature type="coiled-coil region" evidence="8">
    <location>
        <begin position="1082"/>
        <end position="1137"/>
    </location>
</feature>
<feature type="compositionally biased region" description="Polar residues" evidence="9">
    <location>
        <begin position="804"/>
        <end position="814"/>
    </location>
</feature>
<organism evidence="11">
    <name type="scientific">Oryza sativa subsp. japonica</name>
    <name type="common">Rice</name>
    <dbReference type="NCBI Taxonomy" id="39947"/>
    <lineage>
        <taxon>Eukaryota</taxon>
        <taxon>Viridiplantae</taxon>
        <taxon>Streptophyta</taxon>
        <taxon>Embryophyta</taxon>
        <taxon>Tracheophyta</taxon>
        <taxon>Spermatophyta</taxon>
        <taxon>Magnoliopsida</taxon>
        <taxon>Liliopsida</taxon>
        <taxon>Poales</taxon>
        <taxon>Poaceae</taxon>
        <taxon>BOP clade</taxon>
        <taxon>Oryzoideae</taxon>
        <taxon>Oryzeae</taxon>
        <taxon>Oryzinae</taxon>
        <taxon>Oryza</taxon>
        <taxon>Oryza sativa</taxon>
    </lineage>
</organism>
<reference evidence="11" key="2">
    <citation type="submission" date="2005-04" db="EMBL/GenBank/DDBJ databases">
        <authorList>
            <person name="Buell C.R."/>
            <person name="Wing R.A."/>
            <person name="McCombie W.A."/>
            <person name="Ouyang S."/>
        </authorList>
    </citation>
    <scope>NUCLEOTIDE SEQUENCE</scope>
</reference>
<dbReference type="InterPro" id="IPR012864">
    <property type="entry name" value="PCO/ADO"/>
</dbReference>
<dbReference type="Pfam" id="PF07197">
    <property type="entry name" value="DUF1409"/>
    <property type="match status" value="1"/>
</dbReference>
<dbReference type="PANTHER" id="PTHR22966">
    <property type="entry name" value="2-AMINOETHANETHIOL DIOXYGENASE"/>
    <property type="match status" value="1"/>
</dbReference>
<dbReference type="EC" id="1.13.11.20" evidence="3"/>
<evidence type="ECO:0000256" key="7">
    <source>
        <dbReference type="ARBA" id="ARBA00024284"/>
    </source>
</evidence>
<evidence type="ECO:0000256" key="6">
    <source>
        <dbReference type="ARBA" id="ARBA00023004"/>
    </source>
</evidence>
<feature type="region of interest" description="Disordered" evidence="9">
    <location>
        <begin position="804"/>
        <end position="939"/>
    </location>
</feature>
<dbReference type="GO" id="GO:0017172">
    <property type="term" value="F:cysteine dioxygenase activity"/>
    <property type="evidence" value="ECO:0007669"/>
    <property type="project" value="UniProtKB-EC"/>
</dbReference>
<reference evidence="11" key="1">
    <citation type="journal article" date="2005" name="BMC Biol.">
        <title>The sequence of rice chromosomes 11 and 12, rich in disease resistance genes and recent gene duplications.</title>
        <authorList>
            <consortium name="The rice chromosomes 11 and 12 sequencing consortia"/>
        </authorList>
    </citation>
    <scope>NUCLEOTIDE SEQUENCE [LARGE SCALE GENOMIC DNA]</scope>
</reference>
<dbReference type="InterPro" id="IPR005213">
    <property type="entry name" value="HGWP_repeat"/>
</dbReference>
<evidence type="ECO:0000313" key="11">
    <source>
        <dbReference type="EMBL" id="ABG21982.1"/>
    </source>
</evidence>
<comment type="similarity">
    <text evidence="2">Belongs to the cysteine dioxygenase family.</text>
</comment>
<evidence type="ECO:0000256" key="1">
    <source>
        <dbReference type="ARBA" id="ARBA00001954"/>
    </source>
</evidence>
<comment type="cofactor">
    <cofactor evidence="1">
        <name>Fe(2+)</name>
        <dbReference type="ChEBI" id="CHEBI:29033"/>
    </cofactor>
</comment>
<evidence type="ECO:0000256" key="9">
    <source>
        <dbReference type="SAM" id="MobiDB-lite"/>
    </source>
</evidence>
<proteinExistence type="inferred from homology"/>
<accession>H2KWM5</accession>
<keyword evidence="8" id="KW-0175">Coiled coil</keyword>
<evidence type="ECO:0000256" key="5">
    <source>
        <dbReference type="ARBA" id="ARBA00023002"/>
    </source>
</evidence>
<dbReference type="InterPro" id="IPR010811">
    <property type="entry name" value="DUF1409"/>
</dbReference>
<feature type="compositionally biased region" description="Basic residues" evidence="9">
    <location>
        <begin position="857"/>
        <end position="866"/>
    </location>
</feature>
<gene>
    <name evidence="11" type="ordered locus">LOC_Os12g20169</name>
</gene>
<comment type="catalytic activity">
    <reaction evidence="7">
        <text>L-cysteine + O2 = 3-sulfino-L-alanine + H(+)</text>
        <dbReference type="Rhea" id="RHEA:20441"/>
        <dbReference type="ChEBI" id="CHEBI:15378"/>
        <dbReference type="ChEBI" id="CHEBI:15379"/>
        <dbReference type="ChEBI" id="CHEBI:35235"/>
        <dbReference type="ChEBI" id="CHEBI:61085"/>
        <dbReference type="EC" id="1.13.11.20"/>
    </reaction>
    <physiologicalReaction direction="left-to-right" evidence="7">
        <dbReference type="Rhea" id="RHEA:20442"/>
    </physiologicalReaction>
</comment>
<dbReference type="AlphaFoldDB" id="H2KWM5"/>
<evidence type="ECO:0000256" key="3">
    <source>
        <dbReference type="ARBA" id="ARBA00013133"/>
    </source>
</evidence>
<feature type="compositionally biased region" description="Basic residues" evidence="9">
    <location>
        <begin position="923"/>
        <end position="936"/>
    </location>
</feature>
<sequence length="1167" mass="130809">MMSTSAGLSAAPSTSPSVAPSSKYAEHLTNLVAVPSLSHDHQYFLGPIGNLDPSEFIIVETNRIPFRLANPNLSHWKNTFKSWPSIEKSTPEKSWPLWFEWVSASKQAHWDEIGISQALALTTANLAKDEPLMAAAIYFWSNTLNAFLFNQGPMTPTLLDIIMITGLDVTSSANPMSLNTKSTFEFKTKSIRISFVSLHVSPAVSIAANWCPRLRDWMVTPPLLGIYVFTDRPPRPPPTGVSAYTAGLLCRCCWASMTSPSACLRRRRLVSPPVRLAYYATAVRRLRLHRRPASVAADWCPRLYGWLVTPPFMGIHVFTDWLALATADWIQIQICTIGIHGFKLISYASGIGQSEHHHRLAFAAADWCLRLHDWPIMLPLLGVYVFTAGLPSLPPTGVSAYTAGLLCRRLLGVYVFTERLAFATANWCLRLHGWPIIPPFVGRLRLYRGLAITAADWCLCLHGWPIMPPLLGVYVFTDRPPRPPLTGVFVYTTLLSLLCKLCYFTNYDVFKSLDILSLGLHKYQTQNSTSFMSRQFPLGKILLSYQYQILNNASAKIAVGSMVGAGGPWWFLQTWLNLVAMKAVNRPSVIEVEFPRLEPITDDDGEERTHCRCMSYGEYASTPADSGAKLSAELLKDWFCSFYEGFQRDARVWFPYEDSMNFDLPADFRFEDINSEKFDKSREVFSAAISPCILPVGIYQGRNIQVSYEFYHPMSSARQFGMGQLPIGLYFADKIQCRGDISSALMMDRLLNIPGPQLGSIENIEFARFRSKAFDKWWGEWKLHLFHQSASMYMTYLFPDAIPQTTESSPPRKSNSGKDIEYAPGLIPNGGQLREPVDAGRKRKTKTSAIDPSVLAPKKKAKKKKSKLADDLPAVDPSIEQALDEEELREDVDQAAAEMSDPEDKTPSASPKQTPPTPTAPAHFRRKKKTAVKKKSATIASKPAPPVLTDLFSFDIKDYLDEEEEDTTSKASATLSDDVKRNLEDISHQLGSSLNSLVADCASIRARFKEIQPLIPDDLANVITLAAYLEQHQFKLKKGKQRLVDRRERKDIETTIQANRQLVHEVKSKLDQLSEGPIKSNIDRLEARKIELLALLQECNAELSLEQQKLANLPKAIEEQKLRLKSAIRNIADMTKSLKVIPGTDAQDAQAIEEVKQIRQRAISAIQ</sequence>
<dbReference type="EMBL" id="DP000011">
    <property type="protein sequence ID" value="ABG21982.1"/>
    <property type="molecule type" value="Genomic_DNA"/>
</dbReference>
<dbReference type="PANTHER" id="PTHR22966:SF29">
    <property type="entry name" value="PLANT CYSTEINE OXIDASE 3"/>
    <property type="match status" value="1"/>
</dbReference>
<feature type="domain" description="DUF1409" evidence="10">
    <location>
        <begin position="990"/>
        <end position="1036"/>
    </location>
</feature>
<evidence type="ECO:0000256" key="8">
    <source>
        <dbReference type="SAM" id="Coils"/>
    </source>
</evidence>